<organism evidence="1 2">
    <name type="scientific">Aphis gossypii</name>
    <name type="common">Cotton aphid</name>
    <dbReference type="NCBI Taxonomy" id="80765"/>
    <lineage>
        <taxon>Eukaryota</taxon>
        <taxon>Metazoa</taxon>
        <taxon>Ecdysozoa</taxon>
        <taxon>Arthropoda</taxon>
        <taxon>Hexapoda</taxon>
        <taxon>Insecta</taxon>
        <taxon>Pterygota</taxon>
        <taxon>Neoptera</taxon>
        <taxon>Paraneoptera</taxon>
        <taxon>Hemiptera</taxon>
        <taxon>Sternorrhyncha</taxon>
        <taxon>Aphidomorpha</taxon>
        <taxon>Aphidoidea</taxon>
        <taxon>Aphididae</taxon>
        <taxon>Aphidini</taxon>
        <taxon>Aphis</taxon>
        <taxon>Aphis</taxon>
    </lineage>
</organism>
<reference evidence="1" key="1">
    <citation type="submission" date="2022-02" db="EMBL/GenBank/DDBJ databases">
        <authorList>
            <person name="King R."/>
        </authorList>
    </citation>
    <scope>NUCLEOTIDE SEQUENCE</scope>
</reference>
<accession>A0A9P0J9I6</accession>
<keyword evidence="2" id="KW-1185">Reference proteome</keyword>
<reference evidence="1" key="2">
    <citation type="submission" date="2022-10" db="EMBL/GenBank/DDBJ databases">
        <authorList>
            <consortium name="ENA_rothamsted_submissions"/>
            <consortium name="culmorum"/>
            <person name="King R."/>
        </authorList>
    </citation>
    <scope>NUCLEOTIDE SEQUENCE</scope>
</reference>
<protein>
    <submittedName>
        <fullName evidence="1">Uncharacterized protein</fullName>
    </submittedName>
</protein>
<dbReference type="AlphaFoldDB" id="A0A9P0J9I6"/>
<evidence type="ECO:0000313" key="1">
    <source>
        <dbReference type="EMBL" id="CAH1732512.1"/>
    </source>
</evidence>
<dbReference type="EMBL" id="OU899036">
    <property type="protein sequence ID" value="CAH1732512.1"/>
    <property type="molecule type" value="Genomic_DNA"/>
</dbReference>
<dbReference type="Proteomes" id="UP001154329">
    <property type="component" value="Chromosome 3"/>
</dbReference>
<sequence length="152" mass="17492">MHKTHTHTHPAITIQCIMYIPLLARAPPPRPVGHHRRPTVQSRYRTVRAPLPLHCRRARTVTILYCLPDYTTTTPLLRRGRFTRGSHRTTITHTHTVVRAHIFVISKHDDRVVRPTARSRRVAVATAAAESKGRTKNGGRATRRIIYIYIYI</sequence>
<gene>
    <name evidence="1" type="ORF">APHIGO_LOCUS8993</name>
</gene>
<name>A0A9P0J9I6_APHGO</name>
<proteinExistence type="predicted"/>
<evidence type="ECO:0000313" key="2">
    <source>
        <dbReference type="Proteomes" id="UP001154329"/>
    </source>
</evidence>